<evidence type="ECO:0000313" key="3">
    <source>
        <dbReference type="Proteomes" id="UP000268016"/>
    </source>
</evidence>
<dbReference type="GO" id="GO:0016787">
    <property type="term" value="F:hydrolase activity"/>
    <property type="evidence" value="ECO:0007669"/>
    <property type="project" value="UniProtKB-KW"/>
</dbReference>
<dbReference type="PANTHER" id="PTHR43194:SF2">
    <property type="entry name" value="PEROXISOMAL MEMBRANE PROTEIN LPX1"/>
    <property type="match status" value="1"/>
</dbReference>
<keyword evidence="2" id="KW-0378">Hydrolase</keyword>
<dbReference type="PRINTS" id="PR00111">
    <property type="entry name" value="ABHYDROLASE"/>
</dbReference>
<dbReference type="Gene3D" id="3.40.50.1820">
    <property type="entry name" value="alpha/beta hydrolase"/>
    <property type="match status" value="1"/>
</dbReference>
<dbReference type="InterPro" id="IPR000073">
    <property type="entry name" value="AB_hydrolase_1"/>
</dbReference>
<evidence type="ECO:0000259" key="1">
    <source>
        <dbReference type="Pfam" id="PF12697"/>
    </source>
</evidence>
<protein>
    <submittedName>
        <fullName evidence="2">Alpha/beta fold hydrolase</fullName>
    </submittedName>
</protein>
<evidence type="ECO:0000313" key="2">
    <source>
        <dbReference type="EMBL" id="ROU03146.1"/>
    </source>
</evidence>
<name>A0A3N2R740_9RHOB</name>
<dbReference type="InterPro" id="IPR029058">
    <property type="entry name" value="AB_hydrolase_fold"/>
</dbReference>
<dbReference type="Pfam" id="PF12697">
    <property type="entry name" value="Abhydrolase_6"/>
    <property type="match status" value="1"/>
</dbReference>
<dbReference type="SUPFAM" id="SSF53474">
    <property type="entry name" value="alpha/beta-Hydrolases"/>
    <property type="match status" value="1"/>
</dbReference>
<organism evidence="2 3">
    <name type="scientific">Histidinibacterium lentulum</name>
    <dbReference type="NCBI Taxonomy" id="2480588"/>
    <lineage>
        <taxon>Bacteria</taxon>
        <taxon>Pseudomonadati</taxon>
        <taxon>Pseudomonadota</taxon>
        <taxon>Alphaproteobacteria</taxon>
        <taxon>Rhodobacterales</taxon>
        <taxon>Paracoccaceae</taxon>
        <taxon>Histidinibacterium</taxon>
    </lineage>
</organism>
<keyword evidence="3" id="KW-1185">Reference proteome</keyword>
<proteinExistence type="predicted"/>
<dbReference type="NCBIfam" id="TIGR03056">
    <property type="entry name" value="bchO_mg_che_rel"/>
    <property type="match status" value="1"/>
</dbReference>
<dbReference type="EMBL" id="RDRB01000003">
    <property type="protein sequence ID" value="ROU03146.1"/>
    <property type="molecule type" value="Genomic_DNA"/>
</dbReference>
<dbReference type="InterPro" id="IPR017497">
    <property type="entry name" value="BchO"/>
</dbReference>
<dbReference type="PANTHER" id="PTHR43194">
    <property type="entry name" value="HYDROLASE ALPHA/BETA FOLD FAMILY"/>
    <property type="match status" value="1"/>
</dbReference>
<accession>A0A3N2R740</accession>
<dbReference type="RefSeq" id="WP_123641695.1">
    <property type="nucleotide sequence ID" value="NZ_ML119083.1"/>
</dbReference>
<sequence length="289" mass="30908">MRWPEDAQGWPLTKHSRFVLCRPHRWHVQEAGTGPTLVLIHGAGGATQSWRGLFPRLADSFHVVAVDLPGQGFSQCGARARLGLDGVAEDLGALLAREGWRPAALIGHSAGAAVALRMALTEPVPVLAINPALQNFRGAAGWLFPMLAKVLALNPFSASLFTGTVTRSTVRRLIEGTGSRLGPEGLDLYYRLVRDRGHVDGVLGMMSQWSLEGLLARRDRIGSPVRCLVGLADGAVPPASVRAGVAGLRDVAVEEWDGLGHLMHEEAPDRVADWVRRTMAALPPGTGIA</sequence>
<dbReference type="InterPro" id="IPR050228">
    <property type="entry name" value="Carboxylesterase_BioH"/>
</dbReference>
<feature type="domain" description="AB hydrolase-1" evidence="1">
    <location>
        <begin position="37"/>
        <end position="273"/>
    </location>
</feature>
<comment type="caution">
    <text evidence="2">The sequence shown here is derived from an EMBL/GenBank/DDBJ whole genome shotgun (WGS) entry which is preliminary data.</text>
</comment>
<reference evidence="2 3" key="1">
    <citation type="submission" date="2018-10" db="EMBL/GenBank/DDBJ databases">
        <title>Histidinibacterium lentulum gen. nov., sp. nov., a marine bacterium from the culture broth of Picochlorum sp. 122.</title>
        <authorList>
            <person name="Wang G."/>
        </authorList>
    </citation>
    <scope>NUCLEOTIDE SEQUENCE [LARGE SCALE GENOMIC DNA]</scope>
    <source>
        <strain evidence="2 3">B17</strain>
    </source>
</reference>
<dbReference type="Proteomes" id="UP000268016">
    <property type="component" value="Unassembled WGS sequence"/>
</dbReference>
<dbReference type="OrthoDB" id="9804723at2"/>
<gene>
    <name evidence="2" type="ORF">EAT49_07610</name>
</gene>
<dbReference type="AlphaFoldDB" id="A0A3N2R740"/>